<name>A4TUZ6_9PROT</name>
<keyword evidence="2" id="KW-0813">Transport</keyword>
<dbReference type="PANTHER" id="PTHR35008">
    <property type="entry name" value="BLL4482 PROTEIN-RELATED"/>
    <property type="match status" value="1"/>
</dbReference>
<reference evidence="10" key="1">
    <citation type="journal article" date="2007" name="J. Bacteriol.">
        <title>Comparative genome analysis of four magnetotactic bacteria reveals a complex set of group-specific genes implicated in magnetosome biomineralization and function.</title>
        <authorList>
            <person name="Richter M."/>
            <person name="Kube M."/>
            <person name="Bazylinski D.A."/>
            <person name="Lombardot T."/>
            <person name="Gloeckner F.O."/>
            <person name="Reinhardt R."/>
            <person name="Schueler D."/>
        </authorList>
    </citation>
    <scope>NUCLEOTIDE SEQUENCE</scope>
    <source>
        <strain evidence="10">MSR-1</strain>
    </source>
</reference>
<dbReference type="InterPro" id="IPR036909">
    <property type="entry name" value="Cyt_c-like_dom_sf"/>
</dbReference>
<evidence type="ECO:0000256" key="2">
    <source>
        <dbReference type="ARBA" id="ARBA00022448"/>
    </source>
</evidence>
<sequence length="153" mass="16680">MGAGRACNLGSIGPWLSPSGRWAALGSDGRAGGRIDPDDSAQVARGKEVYALHCAQCHGGQLQGQPDWRIRLPSGALPAPPHDVSGHTWHHADEYLFAVTKHGLARFAPPDYKSDMPSFVGKLSDADIRASLAYIKSSWPEDIRRRQETLNRR</sequence>
<dbReference type="GO" id="GO:0005506">
    <property type="term" value="F:iron ion binding"/>
    <property type="evidence" value="ECO:0007669"/>
    <property type="project" value="InterPro"/>
</dbReference>
<dbReference type="InterPro" id="IPR009056">
    <property type="entry name" value="Cyt_c-like_dom"/>
</dbReference>
<dbReference type="PROSITE" id="PS51007">
    <property type="entry name" value="CYTC"/>
    <property type="match status" value="1"/>
</dbReference>
<dbReference type="InterPro" id="IPR051459">
    <property type="entry name" value="Cytochrome_c-type_DH"/>
</dbReference>
<dbReference type="EMBL" id="CU459003">
    <property type="protein sequence ID" value="CAM74453.1"/>
    <property type="molecule type" value="Genomic_DNA"/>
</dbReference>
<proteinExistence type="predicted"/>
<keyword evidence="4" id="KW-0679">Respiratory chain</keyword>
<evidence type="ECO:0000313" key="10">
    <source>
        <dbReference type="EMBL" id="CAM74453.1"/>
    </source>
</evidence>
<evidence type="ECO:0000256" key="3">
    <source>
        <dbReference type="ARBA" id="ARBA00022617"/>
    </source>
</evidence>
<keyword evidence="5 8" id="KW-0479">Metal-binding</keyword>
<evidence type="ECO:0000256" key="4">
    <source>
        <dbReference type="ARBA" id="ARBA00022660"/>
    </source>
</evidence>
<dbReference type="InterPro" id="IPR008168">
    <property type="entry name" value="Cyt_C_IC"/>
</dbReference>
<feature type="domain" description="Cytochrome c" evidence="9">
    <location>
        <begin position="41"/>
        <end position="139"/>
    </location>
</feature>
<dbReference type="SUPFAM" id="SSF46626">
    <property type="entry name" value="Cytochrome c"/>
    <property type="match status" value="1"/>
</dbReference>
<gene>
    <name evidence="10" type="ORF">MGR_0128</name>
</gene>
<evidence type="ECO:0000256" key="1">
    <source>
        <dbReference type="ARBA" id="ARBA00001926"/>
    </source>
</evidence>
<evidence type="ECO:0000256" key="5">
    <source>
        <dbReference type="ARBA" id="ARBA00022723"/>
    </source>
</evidence>
<organism evidence="10">
    <name type="scientific">Magnetospirillum gryphiswaldense</name>
    <dbReference type="NCBI Taxonomy" id="55518"/>
    <lineage>
        <taxon>Bacteria</taxon>
        <taxon>Pseudomonadati</taxon>
        <taxon>Pseudomonadota</taxon>
        <taxon>Alphaproteobacteria</taxon>
        <taxon>Rhodospirillales</taxon>
        <taxon>Rhodospirillaceae</taxon>
        <taxon>Magnetospirillum</taxon>
    </lineage>
</organism>
<evidence type="ECO:0000256" key="6">
    <source>
        <dbReference type="ARBA" id="ARBA00022982"/>
    </source>
</evidence>
<protein>
    <submittedName>
        <fullName evidence="10">Cytochrome c, class I</fullName>
    </submittedName>
</protein>
<dbReference type="Pfam" id="PF13442">
    <property type="entry name" value="Cytochrome_CBB3"/>
    <property type="match status" value="1"/>
</dbReference>
<dbReference type="GO" id="GO:0020037">
    <property type="term" value="F:heme binding"/>
    <property type="evidence" value="ECO:0007669"/>
    <property type="project" value="InterPro"/>
</dbReference>
<comment type="cofactor">
    <cofactor evidence="1">
        <name>heme c</name>
        <dbReference type="ChEBI" id="CHEBI:61717"/>
    </cofactor>
</comment>
<evidence type="ECO:0000259" key="9">
    <source>
        <dbReference type="PROSITE" id="PS51007"/>
    </source>
</evidence>
<evidence type="ECO:0000256" key="8">
    <source>
        <dbReference type="PROSITE-ProRule" id="PRU00433"/>
    </source>
</evidence>
<evidence type="ECO:0000256" key="7">
    <source>
        <dbReference type="ARBA" id="ARBA00023004"/>
    </source>
</evidence>
<dbReference type="GO" id="GO:0009055">
    <property type="term" value="F:electron transfer activity"/>
    <property type="evidence" value="ECO:0007669"/>
    <property type="project" value="InterPro"/>
</dbReference>
<keyword evidence="3 8" id="KW-0349">Heme</keyword>
<keyword evidence="7 8" id="KW-0408">Iron</keyword>
<keyword evidence="6" id="KW-0249">Electron transport</keyword>
<dbReference type="PRINTS" id="PR00605">
    <property type="entry name" value="CYTCHROMECIC"/>
</dbReference>
<dbReference type="Gene3D" id="1.10.760.10">
    <property type="entry name" value="Cytochrome c-like domain"/>
    <property type="match status" value="1"/>
</dbReference>
<accession>A4TUZ6</accession>
<dbReference type="AlphaFoldDB" id="A4TUZ6"/>
<dbReference type="PANTHER" id="PTHR35008:SF4">
    <property type="entry name" value="BLL4482 PROTEIN"/>
    <property type="match status" value="1"/>
</dbReference>